<keyword evidence="7" id="KW-0472">Membrane</keyword>
<evidence type="ECO:0000256" key="1">
    <source>
        <dbReference type="ARBA" id="ARBA00000677"/>
    </source>
</evidence>
<dbReference type="InterPro" id="IPR019533">
    <property type="entry name" value="Peptidase_S26"/>
</dbReference>
<evidence type="ECO:0000256" key="5">
    <source>
        <dbReference type="ARBA" id="ARBA00022670"/>
    </source>
</evidence>
<dbReference type="PROSITE" id="PS00760">
    <property type="entry name" value="SPASE_I_2"/>
    <property type="match status" value="1"/>
</dbReference>
<evidence type="ECO:0000256" key="3">
    <source>
        <dbReference type="ARBA" id="ARBA00013208"/>
    </source>
</evidence>
<evidence type="ECO:0000313" key="10">
    <source>
        <dbReference type="EMBL" id="UYH50487.1"/>
    </source>
</evidence>
<evidence type="ECO:0000259" key="9">
    <source>
        <dbReference type="Pfam" id="PF10502"/>
    </source>
</evidence>
<dbReference type="GO" id="GO:0009003">
    <property type="term" value="F:signal peptidase activity"/>
    <property type="evidence" value="ECO:0007669"/>
    <property type="project" value="UniProtKB-EC"/>
</dbReference>
<proteinExistence type="inferred from homology"/>
<evidence type="ECO:0000256" key="6">
    <source>
        <dbReference type="ARBA" id="ARBA00022801"/>
    </source>
</evidence>
<comment type="subcellular location">
    <subcellularLocation>
        <location evidence="8">Membrane</location>
        <topology evidence="8">Single-pass type II membrane protein</topology>
    </subcellularLocation>
</comment>
<sequence length="262" mass="30306">MSSINQDNNEDAPKRESWWQVLRSLITTIIVILAIRTLIIAPFTIPSGSMIPTLLVGDYVAVTKFDYGWSRYSFPFAPPLFNGRIADKAPHRGDVAVFRYTHDTSIDYIKRIIGLPGDRIAMREGRLYVNDQLIDRTPLRPYEIQDENRRLLRGILYQEVLPGSDGRKPVTHDILQWSQAGFANNSEEYVVPQGYFFAMGDDRDDSADSRFQDEDGLGYVPMENLVGKARFVFYSFDARHPLWEIWHWPAEIRWSRLFSVVK</sequence>
<keyword evidence="7" id="KW-0812">Transmembrane</keyword>
<evidence type="ECO:0000256" key="4">
    <source>
        <dbReference type="ARBA" id="ARBA00019232"/>
    </source>
</evidence>
<dbReference type="PRINTS" id="PR00727">
    <property type="entry name" value="LEADERPTASE"/>
</dbReference>
<feature type="transmembrane region" description="Helical" evidence="7">
    <location>
        <begin position="21"/>
        <end position="45"/>
    </location>
</feature>
<keyword evidence="6 7" id="KW-0378">Hydrolase</keyword>
<evidence type="ECO:0000256" key="2">
    <source>
        <dbReference type="ARBA" id="ARBA00009370"/>
    </source>
</evidence>
<dbReference type="InterPro" id="IPR019757">
    <property type="entry name" value="Pept_S26A_signal_pept_1_Lys-AS"/>
</dbReference>
<keyword evidence="11" id="KW-1185">Reference proteome</keyword>
<accession>A0ABY6GGS3</accession>
<dbReference type="SUPFAM" id="SSF51306">
    <property type="entry name" value="LexA/Signal peptidase"/>
    <property type="match status" value="1"/>
</dbReference>
<dbReference type="CDD" id="cd06530">
    <property type="entry name" value="S26_SPase_I"/>
    <property type="match status" value="1"/>
</dbReference>
<dbReference type="InterPro" id="IPR000223">
    <property type="entry name" value="Pept_S26A_signal_pept_1"/>
</dbReference>
<name>A0ABY6GGS3_9PROT</name>
<keyword evidence="5 7" id="KW-0645">Protease</keyword>
<evidence type="ECO:0000256" key="8">
    <source>
        <dbReference type="RuleBase" id="RU362042"/>
    </source>
</evidence>
<dbReference type="EMBL" id="CP107052">
    <property type="protein sequence ID" value="UYH50487.1"/>
    <property type="molecule type" value="Genomic_DNA"/>
</dbReference>
<dbReference type="PANTHER" id="PTHR43390">
    <property type="entry name" value="SIGNAL PEPTIDASE I"/>
    <property type="match status" value="1"/>
</dbReference>
<comment type="similarity">
    <text evidence="2 8">Belongs to the peptidase S26 family.</text>
</comment>
<dbReference type="Gene3D" id="2.10.109.10">
    <property type="entry name" value="Umud Fragment, subunit A"/>
    <property type="match status" value="1"/>
</dbReference>
<dbReference type="InterPro" id="IPR036286">
    <property type="entry name" value="LexA/Signal_pep-like_sf"/>
</dbReference>
<dbReference type="Proteomes" id="UP001163831">
    <property type="component" value="Chromosome"/>
</dbReference>
<dbReference type="RefSeq" id="WP_319806071.1">
    <property type="nucleotide sequence ID" value="NZ_CP107052.1"/>
</dbReference>
<evidence type="ECO:0000256" key="7">
    <source>
        <dbReference type="RuleBase" id="RU003993"/>
    </source>
</evidence>
<organism evidence="10 11">
    <name type="scientific">Candidatus Kirkpatrickella diaphorinae</name>
    <dbReference type="NCBI Taxonomy" id="2984322"/>
    <lineage>
        <taxon>Bacteria</taxon>
        <taxon>Pseudomonadati</taxon>
        <taxon>Pseudomonadota</taxon>
        <taxon>Alphaproteobacteria</taxon>
        <taxon>Acetobacterales</taxon>
        <taxon>Acetobacteraceae</taxon>
        <taxon>Candidatus Kirkpatrickella</taxon>
    </lineage>
</organism>
<evidence type="ECO:0000313" key="11">
    <source>
        <dbReference type="Proteomes" id="UP001163831"/>
    </source>
</evidence>
<reference evidence="10" key="1">
    <citation type="submission" date="2022-10" db="EMBL/GenBank/DDBJ databases">
        <title>Candidatus Kirkpatrella diaphorinas gen. nov., sp. nov., an uncultured endosymbiont identified in a population of Diaphorina citri from Hawaii.</title>
        <authorList>
            <person name="Henry E.M."/>
            <person name="Carlson C.R."/>
            <person name="Kuo Y.-W."/>
        </authorList>
    </citation>
    <scope>NUCLEOTIDE SEQUENCE</scope>
    <source>
        <strain evidence="10">CADCRV1</strain>
    </source>
</reference>
<gene>
    <name evidence="10" type="primary">lepB</name>
    <name evidence="10" type="ORF">N5W20_04975</name>
</gene>
<dbReference type="PROSITE" id="PS00501">
    <property type="entry name" value="SPASE_I_1"/>
    <property type="match status" value="1"/>
</dbReference>
<comment type="catalytic activity">
    <reaction evidence="1 7">
        <text>Cleavage of hydrophobic, N-terminal signal or leader sequences from secreted and periplasmic proteins.</text>
        <dbReference type="EC" id="3.4.21.89"/>
    </reaction>
</comment>
<keyword evidence="7" id="KW-1133">Transmembrane helix</keyword>
<protein>
    <recommendedName>
        <fullName evidence="4 7">Signal peptidase I</fullName>
        <ecNumber evidence="3 7">3.4.21.89</ecNumber>
    </recommendedName>
</protein>
<dbReference type="NCBIfam" id="TIGR02227">
    <property type="entry name" value="sigpep_I_bact"/>
    <property type="match status" value="1"/>
</dbReference>
<feature type="domain" description="Peptidase S26" evidence="9">
    <location>
        <begin position="19"/>
        <end position="234"/>
    </location>
</feature>
<dbReference type="InterPro" id="IPR019756">
    <property type="entry name" value="Pept_S26A_signal_pept_1_Ser-AS"/>
</dbReference>
<dbReference type="EC" id="3.4.21.89" evidence="3 7"/>
<dbReference type="Pfam" id="PF10502">
    <property type="entry name" value="Peptidase_S26"/>
    <property type="match status" value="1"/>
</dbReference>
<dbReference type="PANTHER" id="PTHR43390:SF1">
    <property type="entry name" value="CHLOROPLAST PROCESSING PEPTIDASE"/>
    <property type="match status" value="1"/>
</dbReference>